<organism evidence="1 2">
    <name type="scientific">Laspinema olomoucense D3b</name>
    <dbReference type="NCBI Taxonomy" id="2953688"/>
    <lineage>
        <taxon>Bacteria</taxon>
        <taxon>Bacillati</taxon>
        <taxon>Cyanobacteriota</taxon>
        <taxon>Cyanophyceae</taxon>
        <taxon>Oscillatoriophycideae</taxon>
        <taxon>Oscillatoriales</taxon>
        <taxon>Laspinemataceae</taxon>
        <taxon>Laspinema</taxon>
        <taxon>Laspinema olomoucense</taxon>
    </lineage>
</organism>
<sequence>MQRIQILMTIKPDGTVEEKVLSTGHGLNCVKASQDIEQHLGQVGDRQLTDDYLESLDSESDYVQMFEDLTQ</sequence>
<dbReference type="RefSeq" id="WP_261235043.1">
    <property type="nucleotide sequence ID" value="NZ_JAMXFA010000008.1"/>
</dbReference>
<dbReference type="Pfam" id="PF11211">
    <property type="entry name" value="DUF2997"/>
    <property type="match status" value="1"/>
</dbReference>
<keyword evidence="2" id="KW-1185">Reference proteome</keyword>
<reference evidence="1 2" key="1">
    <citation type="journal article" date="2022" name="Front. Microbiol.">
        <title>High genomic differentiation and limited gene flow indicate recent cryptic speciation within the genus Laspinema (cyanobacteria).</title>
        <authorList>
            <person name="Stanojkovic A."/>
            <person name="Skoupy S."/>
            <person name="Skaloud P."/>
            <person name="Dvorak P."/>
        </authorList>
    </citation>
    <scope>NUCLEOTIDE SEQUENCE [LARGE SCALE GENOMIC DNA]</scope>
    <source>
        <strain evidence="1 2">D3b</strain>
    </source>
</reference>
<name>A0ABT2N4S4_9CYAN</name>
<evidence type="ECO:0000313" key="2">
    <source>
        <dbReference type="Proteomes" id="UP001525961"/>
    </source>
</evidence>
<comment type="caution">
    <text evidence="1">The sequence shown here is derived from an EMBL/GenBank/DDBJ whole genome shotgun (WGS) entry which is preliminary data.</text>
</comment>
<dbReference type="EMBL" id="JAMXFA010000008">
    <property type="protein sequence ID" value="MCT7977582.1"/>
    <property type="molecule type" value="Genomic_DNA"/>
</dbReference>
<proteinExistence type="predicted"/>
<accession>A0ABT2N4S4</accession>
<evidence type="ECO:0000313" key="1">
    <source>
        <dbReference type="EMBL" id="MCT7977582.1"/>
    </source>
</evidence>
<gene>
    <name evidence="1" type="ORF">NG792_07690</name>
</gene>
<dbReference type="InterPro" id="IPR021375">
    <property type="entry name" value="DUF2997"/>
</dbReference>
<dbReference type="Proteomes" id="UP001525961">
    <property type="component" value="Unassembled WGS sequence"/>
</dbReference>
<protein>
    <submittedName>
        <fullName evidence="1">DUF2997 domain-containing protein</fullName>
    </submittedName>
</protein>